<reference evidence="8 11" key="2">
    <citation type="submission" date="2020-08" db="EMBL/GenBank/DDBJ databases">
        <title>Amycolatopsis echigonensis JCM 21831.</title>
        <authorList>
            <person name="Tedsree N."/>
            <person name="Kuncharoen N."/>
            <person name="Likhitwitayawuid K."/>
            <person name="Tanasupawat S."/>
        </authorList>
    </citation>
    <scope>NUCLEOTIDE SEQUENCE [LARGE SCALE GENOMIC DNA]</scope>
    <source>
        <strain evidence="8 11">JCM 21831</strain>
    </source>
</reference>
<dbReference type="CDD" id="cd17324">
    <property type="entry name" value="MFS_NepI_like"/>
    <property type="match status" value="1"/>
</dbReference>
<protein>
    <submittedName>
        <fullName evidence="9">DHA1 family inner membrane transport protein</fullName>
    </submittedName>
    <submittedName>
        <fullName evidence="8">MFS transporter</fullName>
    </submittedName>
</protein>
<dbReference type="EMBL" id="PJMY01000003">
    <property type="protein sequence ID" value="PKV91973.1"/>
    <property type="molecule type" value="Genomic_DNA"/>
</dbReference>
<evidence type="ECO:0000256" key="4">
    <source>
        <dbReference type="ARBA" id="ARBA00022989"/>
    </source>
</evidence>
<feature type="transmembrane region" description="Helical" evidence="6">
    <location>
        <begin position="70"/>
        <end position="89"/>
    </location>
</feature>
<feature type="transmembrane region" description="Helical" evidence="6">
    <location>
        <begin position="156"/>
        <end position="179"/>
    </location>
</feature>
<dbReference type="AlphaFoldDB" id="A0A2N3WDP5"/>
<dbReference type="Proteomes" id="UP000233750">
    <property type="component" value="Unassembled WGS sequence"/>
</dbReference>
<dbReference type="Pfam" id="PF07690">
    <property type="entry name" value="MFS_1"/>
    <property type="match status" value="1"/>
</dbReference>
<dbReference type="InterPro" id="IPR050189">
    <property type="entry name" value="MFS_Efflux_Transporters"/>
</dbReference>
<accession>A0A2N3WDP5</accession>
<dbReference type="PROSITE" id="PS50850">
    <property type="entry name" value="MFS"/>
    <property type="match status" value="1"/>
</dbReference>
<feature type="transmembrane region" description="Helical" evidence="6">
    <location>
        <begin position="235"/>
        <end position="255"/>
    </location>
</feature>
<feature type="transmembrane region" description="Helical" evidence="6">
    <location>
        <begin position="291"/>
        <end position="309"/>
    </location>
</feature>
<feature type="transmembrane region" description="Helical" evidence="6">
    <location>
        <begin position="358"/>
        <end position="377"/>
    </location>
</feature>
<feature type="transmembrane region" description="Helical" evidence="6">
    <location>
        <begin position="267"/>
        <end position="285"/>
    </location>
</feature>
<evidence type="ECO:0000313" key="9">
    <source>
        <dbReference type="EMBL" id="PKV91973.1"/>
    </source>
</evidence>
<name>A0A2N3WDP5_9PSEU</name>
<dbReference type="EMBL" id="JACJHR010000026">
    <property type="protein sequence ID" value="MBB2501360.1"/>
    <property type="molecule type" value="Genomic_DNA"/>
</dbReference>
<sequence>MPVALLALAVGAFGIGTTEFVMMGVLPLTAADFHIDIPSAGYFISAYALGVVIGAPLLTALAVRLPRKTMLLAMMGLFTVGNALFALSPNQDFGIAFRFLAGLPHGAFFGAGAVVASSLAQPGQRAKAVSMMFMGLTLANVIGVPLGTLLGQQVGWRATFGVVAVIGLLAIAAIAKLVPHQGRPADPSIRGELGAFRRPQVWLALAIVMFGLGGVFACMSYIAPMLTDVAGYSPANVTVLLSLAGVGMTIGNYLGGRLADKALMPSLYVALLALATVLAIFTVTAQGKVGAAVTIFFVGVAGFMIGPMMQARIMEKAGGTPSLVSAAVQSAFNIANSIGAYLGGLVIAGGLGLLAPNWVGALLAVLGVSIAAVSGLLDRREARVQKELALAS</sequence>
<dbReference type="RefSeq" id="WP_101435923.1">
    <property type="nucleotide sequence ID" value="NZ_JACJHR010000026.1"/>
</dbReference>
<dbReference type="InterPro" id="IPR011701">
    <property type="entry name" value="MFS"/>
</dbReference>
<feature type="transmembrane region" description="Helical" evidence="6">
    <location>
        <begin position="95"/>
        <end position="116"/>
    </location>
</feature>
<dbReference type="SUPFAM" id="SSF103473">
    <property type="entry name" value="MFS general substrate transporter"/>
    <property type="match status" value="1"/>
</dbReference>
<evidence type="ECO:0000256" key="3">
    <source>
        <dbReference type="ARBA" id="ARBA00022692"/>
    </source>
</evidence>
<dbReference type="GO" id="GO:0005886">
    <property type="term" value="C:plasma membrane"/>
    <property type="evidence" value="ECO:0007669"/>
    <property type="project" value="UniProtKB-SubCell"/>
</dbReference>
<comment type="caution">
    <text evidence="9">The sequence shown here is derived from an EMBL/GenBank/DDBJ whole genome shotgun (WGS) entry which is preliminary data.</text>
</comment>
<feature type="transmembrane region" description="Helical" evidence="6">
    <location>
        <begin position="200"/>
        <end position="223"/>
    </location>
</feature>
<accession>A0A8E2B5B1</accession>
<gene>
    <name evidence="9" type="ORF">ATK30_2761</name>
    <name evidence="8" type="ORF">H5411_19760</name>
</gene>
<feature type="domain" description="Major facilitator superfamily (MFS) profile" evidence="7">
    <location>
        <begin position="4"/>
        <end position="383"/>
    </location>
</feature>
<proteinExistence type="predicted"/>
<dbReference type="PANTHER" id="PTHR43124">
    <property type="entry name" value="PURINE EFFLUX PUMP PBUE"/>
    <property type="match status" value="1"/>
</dbReference>
<dbReference type="InterPro" id="IPR020846">
    <property type="entry name" value="MFS_dom"/>
</dbReference>
<evidence type="ECO:0000313" key="8">
    <source>
        <dbReference type="EMBL" id="MBB2501360.1"/>
    </source>
</evidence>
<dbReference type="Proteomes" id="UP000550260">
    <property type="component" value="Unassembled WGS sequence"/>
</dbReference>
<dbReference type="Gene3D" id="1.20.1250.20">
    <property type="entry name" value="MFS general substrate transporter like domains"/>
    <property type="match status" value="1"/>
</dbReference>
<dbReference type="InterPro" id="IPR036259">
    <property type="entry name" value="MFS_trans_sf"/>
</dbReference>
<evidence type="ECO:0000256" key="6">
    <source>
        <dbReference type="SAM" id="Phobius"/>
    </source>
</evidence>
<keyword evidence="10" id="KW-1185">Reference proteome</keyword>
<evidence type="ECO:0000256" key="2">
    <source>
        <dbReference type="ARBA" id="ARBA00022475"/>
    </source>
</evidence>
<evidence type="ECO:0000259" key="7">
    <source>
        <dbReference type="PROSITE" id="PS50850"/>
    </source>
</evidence>
<dbReference type="PANTHER" id="PTHR43124:SF3">
    <property type="entry name" value="CHLORAMPHENICOL EFFLUX PUMP RV0191"/>
    <property type="match status" value="1"/>
</dbReference>
<evidence type="ECO:0000256" key="5">
    <source>
        <dbReference type="ARBA" id="ARBA00023136"/>
    </source>
</evidence>
<keyword evidence="2" id="KW-1003">Cell membrane</keyword>
<evidence type="ECO:0000313" key="10">
    <source>
        <dbReference type="Proteomes" id="UP000233750"/>
    </source>
</evidence>
<reference evidence="9 10" key="1">
    <citation type="submission" date="2017-12" db="EMBL/GenBank/DDBJ databases">
        <title>Sequencing the genomes of 1000 Actinobacteria strains.</title>
        <authorList>
            <person name="Klenk H.-P."/>
        </authorList>
    </citation>
    <scope>NUCLEOTIDE SEQUENCE [LARGE SCALE GENOMIC DNA]</scope>
    <source>
        <strain evidence="9 10">DSM 45165</strain>
    </source>
</reference>
<keyword evidence="3 6" id="KW-0812">Transmembrane</keyword>
<dbReference type="OrthoDB" id="9814237at2"/>
<evidence type="ECO:0000313" key="11">
    <source>
        <dbReference type="Proteomes" id="UP000550260"/>
    </source>
</evidence>
<keyword evidence="4 6" id="KW-1133">Transmembrane helix</keyword>
<evidence type="ECO:0000256" key="1">
    <source>
        <dbReference type="ARBA" id="ARBA00004651"/>
    </source>
</evidence>
<organism evidence="9 10">
    <name type="scientific">Amycolatopsis echigonensis</name>
    <dbReference type="NCBI Taxonomy" id="2576905"/>
    <lineage>
        <taxon>Bacteria</taxon>
        <taxon>Bacillati</taxon>
        <taxon>Actinomycetota</taxon>
        <taxon>Actinomycetes</taxon>
        <taxon>Pseudonocardiales</taxon>
        <taxon>Pseudonocardiaceae</taxon>
        <taxon>Amycolatopsis</taxon>
    </lineage>
</organism>
<dbReference type="GO" id="GO:0022857">
    <property type="term" value="F:transmembrane transporter activity"/>
    <property type="evidence" value="ECO:0007669"/>
    <property type="project" value="InterPro"/>
</dbReference>
<feature type="transmembrane region" description="Helical" evidence="6">
    <location>
        <begin position="330"/>
        <end position="352"/>
    </location>
</feature>
<feature type="transmembrane region" description="Helical" evidence="6">
    <location>
        <begin position="128"/>
        <end position="150"/>
    </location>
</feature>
<feature type="transmembrane region" description="Helical" evidence="6">
    <location>
        <begin position="41"/>
        <end position="63"/>
    </location>
</feature>
<keyword evidence="5 6" id="KW-0472">Membrane</keyword>
<comment type="subcellular location">
    <subcellularLocation>
        <location evidence="1">Cell membrane</location>
        <topology evidence="1">Multi-pass membrane protein</topology>
    </subcellularLocation>
</comment>